<sequence>MIAALPMYDFEDMTAANDAFWAQVANGLRAAGVAAPAHLTRGRDLWDIWQSPDLVLAQTCGYPFRARLAPHVGLVGTPDYAVEGCAPGYYCSLFIARATDPRSDLAAFDGTPLAYNEAMSQSGWAAPQNHAAQHGLHFPAGPLTGAHRETALAIADGRADLGAVDAVTWRHLQRVEPAVAGLRVVARTMPTPGLPFITARQNPACVIFDVLAQTIAGLPPEMRAILGLRGMVAIPAAEYMAVPNPAPPA</sequence>
<dbReference type="Proteomes" id="UP000183002">
    <property type="component" value="Unassembled WGS sequence"/>
</dbReference>
<accession>A0A1H8I737</accession>
<dbReference type="Pfam" id="PF12974">
    <property type="entry name" value="Phosphonate-bd"/>
    <property type="match status" value="1"/>
</dbReference>
<dbReference type="Gene3D" id="3.40.190.10">
    <property type="entry name" value="Periplasmic binding protein-like II"/>
    <property type="match status" value="1"/>
</dbReference>
<evidence type="ECO:0000313" key="2">
    <source>
        <dbReference type="Proteomes" id="UP000183002"/>
    </source>
</evidence>
<dbReference type="EMBL" id="FOCO01000019">
    <property type="protein sequence ID" value="SEN64493.1"/>
    <property type="molecule type" value="Genomic_DNA"/>
</dbReference>
<dbReference type="SUPFAM" id="SSF53850">
    <property type="entry name" value="Periplasmic binding protein-like II"/>
    <property type="match status" value="1"/>
</dbReference>
<dbReference type="OrthoDB" id="7353682at2"/>
<dbReference type="RefSeq" id="WP_074818718.1">
    <property type="nucleotide sequence ID" value="NZ_FOCO01000019.1"/>
</dbReference>
<evidence type="ECO:0000313" key="1">
    <source>
        <dbReference type="EMBL" id="SEN64493.1"/>
    </source>
</evidence>
<proteinExistence type="predicted"/>
<dbReference type="PANTHER" id="PTHR35841:SF1">
    <property type="entry name" value="PHOSPHONATES-BINDING PERIPLASMIC PROTEIN"/>
    <property type="match status" value="1"/>
</dbReference>
<dbReference type="PANTHER" id="PTHR35841">
    <property type="entry name" value="PHOSPHONATES-BINDING PERIPLASMIC PROTEIN"/>
    <property type="match status" value="1"/>
</dbReference>
<keyword evidence="2" id="KW-1185">Reference proteome</keyword>
<gene>
    <name evidence="1" type="ORF">SAMN05216227_101940</name>
</gene>
<dbReference type="AlphaFoldDB" id="A0A1H8I737"/>
<reference evidence="1 2" key="1">
    <citation type="submission" date="2016-10" db="EMBL/GenBank/DDBJ databases">
        <authorList>
            <person name="de Groot N.N."/>
        </authorList>
    </citation>
    <scope>NUCLEOTIDE SEQUENCE [LARGE SCALE GENOMIC DNA]</scope>
    <source>
        <strain evidence="1 2">CGMCC 1.10836</strain>
    </source>
</reference>
<dbReference type="STRING" id="1077947.SAMN05216227_101940"/>
<name>A0A1H8I737_9RHOB</name>
<protein>
    <submittedName>
        <fullName evidence="1">ABC transporter, phosphonate, substrate-binding protein</fullName>
    </submittedName>
</protein>
<organism evidence="1 2">
    <name type="scientific">Pseudorhodobacter antarcticus</name>
    <dbReference type="NCBI Taxonomy" id="1077947"/>
    <lineage>
        <taxon>Bacteria</taxon>
        <taxon>Pseudomonadati</taxon>
        <taxon>Pseudomonadota</taxon>
        <taxon>Alphaproteobacteria</taxon>
        <taxon>Rhodobacterales</taxon>
        <taxon>Paracoccaceae</taxon>
        <taxon>Pseudorhodobacter</taxon>
    </lineage>
</organism>